<organism evidence="1 2">
    <name type="scientific">Streptomyces bambusae</name>
    <dbReference type="NCBI Taxonomy" id="1550616"/>
    <lineage>
        <taxon>Bacteria</taxon>
        <taxon>Bacillati</taxon>
        <taxon>Actinomycetota</taxon>
        <taxon>Actinomycetes</taxon>
        <taxon>Kitasatosporales</taxon>
        <taxon>Streptomycetaceae</taxon>
        <taxon>Streptomyces</taxon>
    </lineage>
</organism>
<accession>A0ABS6ZGH6</accession>
<dbReference type="Gene3D" id="2.80.10.50">
    <property type="match status" value="1"/>
</dbReference>
<dbReference type="Proteomes" id="UP000812013">
    <property type="component" value="Unassembled WGS sequence"/>
</dbReference>
<sequence>MGGTTAFGWVYERSNYETFRVCSASGAPLARALTQFNETVRVELGGAGGGLWWNLERVPSSNAYYIKDIAFQGGCLTDNGAGQQLTVVPCVAGNKAQQWRIP</sequence>
<proteinExistence type="predicted"/>
<keyword evidence="2" id="KW-1185">Reference proteome</keyword>
<dbReference type="RefSeq" id="WP_219670631.1">
    <property type="nucleotide sequence ID" value="NZ_WTFF01000292.1"/>
</dbReference>
<protein>
    <recommendedName>
        <fullName evidence="3">Ricin B lectin domain-containing protein</fullName>
    </recommendedName>
</protein>
<comment type="caution">
    <text evidence="1">The sequence shown here is derived from an EMBL/GenBank/DDBJ whole genome shotgun (WGS) entry which is preliminary data.</text>
</comment>
<dbReference type="SUPFAM" id="SSF50370">
    <property type="entry name" value="Ricin B-like lectins"/>
    <property type="match status" value="1"/>
</dbReference>
<evidence type="ECO:0000313" key="1">
    <source>
        <dbReference type="EMBL" id="MBW5485750.1"/>
    </source>
</evidence>
<gene>
    <name evidence="1" type="ORF">GPJ59_28725</name>
</gene>
<dbReference type="EMBL" id="WTFF01000292">
    <property type="protein sequence ID" value="MBW5485750.1"/>
    <property type="molecule type" value="Genomic_DNA"/>
</dbReference>
<dbReference type="PROSITE" id="PS50231">
    <property type="entry name" value="RICIN_B_LECTIN"/>
    <property type="match status" value="1"/>
</dbReference>
<reference evidence="1 2" key="1">
    <citation type="submission" date="2019-12" db="EMBL/GenBank/DDBJ databases">
        <title>Genome sequence of Streptomyces bambusae.</title>
        <authorList>
            <person name="Bansal K."/>
            <person name="Choksket S."/>
            <person name="Korpole S."/>
            <person name="Patil P.B."/>
        </authorList>
    </citation>
    <scope>NUCLEOTIDE SEQUENCE [LARGE SCALE GENOMIC DNA]</scope>
    <source>
        <strain evidence="1 2">SK60</strain>
    </source>
</reference>
<name>A0ABS6ZGH6_9ACTN</name>
<evidence type="ECO:0008006" key="3">
    <source>
        <dbReference type="Google" id="ProtNLM"/>
    </source>
</evidence>
<dbReference type="InterPro" id="IPR035992">
    <property type="entry name" value="Ricin_B-like_lectins"/>
</dbReference>
<evidence type="ECO:0000313" key="2">
    <source>
        <dbReference type="Proteomes" id="UP000812013"/>
    </source>
</evidence>